<dbReference type="InterPro" id="IPR005467">
    <property type="entry name" value="His_kinase_dom"/>
</dbReference>
<dbReference type="InterPro" id="IPR036890">
    <property type="entry name" value="HATPase_C_sf"/>
</dbReference>
<dbReference type="Proteomes" id="UP001478817">
    <property type="component" value="Unassembled WGS sequence"/>
</dbReference>
<evidence type="ECO:0000256" key="5">
    <source>
        <dbReference type="ARBA" id="ARBA00022777"/>
    </source>
</evidence>
<evidence type="ECO:0000256" key="2">
    <source>
        <dbReference type="ARBA" id="ARBA00004236"/>
    </source>
</evidence>
<dbReference type="GO" id="GO:0016301">
    <property type="term" value="F:kinase activity"/>
    <property type="evidence" value="ECO:0007669"/>
    <property type="project" value="UniProtKB-KW"/>
</dbReference>
<dbReference type="SMART" id="SM00388">
    <property type="entry name" value="HisKA"/>
    <property type="match status" value="1"/>
</dbReference>
<comment type="subcellular location">
    <subcellularLocation>
        <location evidence="2">Cell membrane</location>
    </subcellularLocation>
</comment>
<name>A0ABV1IFF4_9ACTN</name>
<dbReference type="Pfam" id="PF00512">
    <property type="entry name" value="HisKA"/>
    <property type="match status" value="1"/>
</dbReference>
<evidence type="ECO:0000259" key="6">
    <source>
        <dbReference type="PROSITE" id="PS50109"/>
    </source>
</evidence>
<dbReference type="SMART" id="SM00387">
    <property type="entry name" value="HATPase_c"/>
    <property type="match status" value="1"/>
</dbReference>
<evidence type="ECO:0000256" key="4">
    <source>
        <dbReference type="ARBA" id="ARBA00022553"/>
    </source>
</evidence>
<protein>
    <recommendedName>
        <fullName evidence="3">histidine kinase</fullName>
        <ecNumber evidence="3">2.7.13.3</ecNumber>
    </recommendedName>
</protein>
<keyword evidence="4" id="KW-0597">Phosphoprotein</keyword>
<keyword evidence="5 7" id="KW-0808">Transferase</keyword>
<accession>A0ABV1IFF4</accession>
<dbReference type="CDD" id="cd00082">
    <property type="entry name" value="HisKA"/>
    <property type="match status" value="1"/>
</dbReference>
<dbReference type="RefSeq" id="WP_349181769.1">
    <property type="nucleotide sequence ID" value="NZ_JBBNGS010000004.1"/>
</dbReference>
<dbReference type="PANTHER" id="PTHR43547">
    <property type="entry name" value="TWO-COMPONENT HISTIDINE KINASE"/>
    <property type="match status" value="1"/>
</dbReference>
<dbReference type="PROSITE" id="PS50109">
    <property type="entry name" value="HIS_KIN"/>
    <property type="match status" value="1"/>
</dbReference>
<dbReference type="Pfam" id="PF02518">
    <property type="entry name" value="HATPase_c"/>
    <property type="match status" value="1"/>
</dbReference>
<dbReference type="Gene3D" id="1.10.287.130">
    <property type="match status" value="1"/>
</dbReference>
<dbReference type="InterPro" id="IPR036097">
    <property type="entry name" value="HisK_dim/P_sf"/>
</dbReference>
<keyword evidence="5 7" id="KW-0418">Kinase</keyword>
<evidence type="ECO:0000256" key="3">
    <source>
        <dbReference type="ARBA" id="ARBA00012438"/>
    </source>
</evidence>
<gene>
    <name evidence="7" type="ORF">AAAT05_02930</name>
</gene>
<dbReference type="SUPFAM" id="SSF55874">
    <property type="entry name" value="ATPase domain of HSP90 chaperone/DNA topoisomerase II/histidine kinase"/>
    <property type="match status" value="1"/>
</dbReference>
<organism evidence="7 8">
    <name type="scientific">Paratractidigestivibacter faecalis</name>
    <dbReference type="NCBI Taxonomy" id="2292441"/>
    <lineage>
        <taxon>Bacteria</taxon>
        <taxon>Bacillati</taxon>
        <taxon>Actinomycetota</taxon>
        <taxon>Coriobacteriia</taxon>
        <taxon>Coriobacteriales</taxon>
        <taxon>Atopobiaceae</taxon>
        <taxon>Paratractidigestivibacter</taxon>
    </lineage>
</organism>
<feature type="domain" description="Histidine kinase" evidence="6">
    <location>
        <begin position="86"/>
        <end position="299"/>
    </location>
</feature>
<evidence type="ECO:0000313" key="8">
    <source>
        <dbReference type="Proteomes" id="UP001478817"/>
    </source>
</evidence>
<dbReference type="Gene3D" id="3.30.565.10">
    <property type="entry name" value="Histidine kinase-like ATPase, C-terminal domain"/>
    <property type="match status" value="1"/>
</dbReference>
<dbReference type="SUPFAM" id="SSF47384">
    <property type="entry name" value="Homodimeric domain of signal transducing histidine kinase"/>
    <property type="match status" value="1"/>
</dbReference>
<evidence type="ECO:0000256" key="1">
    <source>
        <dbReference type="ARBA" id="ARBA00000085"/>
    </source>
</evidence>
<proteinExistence type="predicted"/>
<sequence length="299" mass="32731">MFYSIVGASFFLGFFLACLIYERQLNGVADAMRQNQGLESEDLEVSIPTEGWKALCREASAYMNKARVAAAGARNEAIEYSRGLSSLAHDVRTPLTGAKGYLQLAMGECKPEVAQARLRAAERRIGDVENLIDQLALYVRANDPERKYEFKTVALLPVTLEVLGGYEEDLAKRAWEPVIGFADEAILVEADEGALKRIIDNLVSNALRHGNGSLRLIQKSNDNTWTLEIANLIKGDARPDESGLFERFRGEGTKRLNGGLGLGLSTAKKLAEDMGWTLEANMDGEVLGFVLSGKTVENG</sequence>
<keyword evidence="8" id="KW-1185">Reference proteome</keyword>
<dbReference type="EC" id="2.7.13.3" evidence="3"/>
<dbReference type="InterPro" id="IPR003661">
    <property type="entry name" value="HisK_dim/P_dom"/>
</dbReference>
<dbReference type="PANTHER" id="PTHR43547:SF11">
    <property type="entry name" value="HISTIDINE KINASE"/>
    <property type="match status" value="1"/>
</dbReference>
<comment type="catalytic activity">
    <reaction evidence="1">
        <text>ATP + protein L-histidine = ADP + protein N-phospho-L-histidine.</text>
        <dbReference type="EC" id="2.7.13.3"/>
    </reaction>
</comment>
<dbReference type="EMBL" id="JBBNGS010000004">
    <property type="protein sequence ID" value="MEQ2637301.1"/>
    <property type="molecule type" value="Genomic_DNA"/>
</dbReference>
<evidence type="ECO:0000313" key="7">
    <source>
        <dbReference type="EMBL" id="MEQ2637301.1"/>
    </source>
</evidence>
<reference evidence="7 8" key="1">
    <citation type="submission" date="2024-04" db="EMBL/GenBank/DDBJ databases">
        <title>Human intestinal bacterial collection.</title>
        <authorList>
            <person name="Pauvert C."/>
            <person name="Hitch T.C.A."/>
            <person name="Clavel T."/>
        </authorList>
    </citation>
    <scope>NUCLEOTIDE SEQUENCE [LARGE SCALE GENOMIC DNA]</scope>
    <source>
        <strain evidence="7 8">CLA-AA-H197</strain>
    </source>
</reference>
<comment type="caution">
    <text evidence="7">The sequence shown here is derived from an EMBL/GenBank/DDBJ whole genome shotgun (WGS) entry which is preliminary data.</text>
</comment>
<dbReference type="InterPro" id="IPR003594">
    <property type="entry name" value="HATPase_dom"/>
</dbReference>